<keyword evidence="3" id="KW-1185">Reference proteome</keyword>
<dbReference type="Proteomes" id="UP001222027">
    <property type="component" value="Unassembled WGS sequence"/>
</dbReference>
<accession>A0AAV8RDE6</accession>
<feature type="region of interest" description="Disordered" evidence="1">
    <location>
        <begin position="59"/>
        <end position="85"/>
    </location>
</feature>
<dbReference type="EMBL" id="JAQQAF010000004">
    <property type="protein sequence ID" value="KAJ8493840.1"/>
    <property type="molecule type" value="Genomic_DNA"/>
</dbReference>
<sequence>MAVRFPPIISINLAWGCASRRALHLSLSHSLSLPPKTTDLSVLADTSLAAAVSEETISVKNERNPSRPGWPMRQSDRVQVLGSGV</sequence>
<protein>
    <submittedName>
        <fullName evidence="2">Uncharacterized protein</fullName>
    </submittedName>
</protein>
<dbReference type="AlphaFoldDB" id="A0AAV8RDE6"/>
<evidence type="ECO:0000256" key="1">
    <source>
        <dbReference type="SAM" id="MobiDB-lite"/>
    </source>
</evidence>
<gene>
    <name evidence="2" type="ORF">OPV22_015561</name>
</gene>
<reference evidence="2 3" key="1">
    <citation type="submission" date="2022-12" db="EMBL/GenBank/DDBJ databases">
        <title>Chromosome-scale assembly of the Ensete ventricosum genome.</title>
        <authorList>
            <person name="Dussert Y."/>
            <person name="Stocks J."/>
            <person name="Wendawek A."/>
            <person name="Woldeyes F."/>
            <person name="Nichols R.A."/>
            <person name="Borrell J.S."/>
        </authorList>
    </citation>
    <scope>NUCLEOTIDE SEQUENCE [LARGE SCALE GENOMIC DNA]</scope>
    <source>
        <strain evidence="3">cv. Maze</strain>
        <tissue evidence="2">Seeds</tissue>
    </source>
</reference>
<comment type="caution">
    <text evidence="2">The sequence shown here is derived from an EMBL/GenBank/DDBJ whole genome shotgun (WGS) entry which is preliminary data.</text>
</comment>
<proteinExistence type="predicted"/>
<evidence type="ECO:0000313" key="3">
    <source>
        <dbReference type="Proteomes" id="UP001222027"/>
    </source>
</evidence>
<evidence type="ECO:0000313" key="2">
    <source>
        <dbReference type="EMBL" id="KAJ8493840.1"/>
    </source>
</evidence>
<name>A0AAV8RDE6_ENSVE</name>
<organism evidence="2 3">
    <name type="scientific">Ensete ventricosum</name>
    <name type="common">Abyssinian banana</name>
    <name type="synonym">Musa ensete</name>
    <dbReference type="NCBI Taxonomy" id="4639"/>
    <lineage>
        <taxon>Eukaryota</taxon>
        <taxon>Viridiplantae</taxon>
        <taxon>Streptophyta</taxon>
        <taxon>Embryophyta</taxon>
        <taxon>Tracheophyta</taxon>
        <taxon>Spermatophyta</taxon>
        <taxon>Magnoliopsida</taxon>
        <taxon>Liliopsida</taxon>
        <taxon>Zingiberales</taxon>
        <taxon>Musaceae</taxon>
        <taxon>Ensete</taxon>
    </lineage>
</organism>